<dbReference type="PANTHER" id="PTHR28097:SF1">
    <property type="entry name" value="PHEROMONE A FACTOR RECEPTOR"/>
    <property type="match status" value="1"/>
</dbReference>
<accession>A0A4Y7PIL9</accession>
<dbReference type="EMBL" id="ML170279">
    <property type="protein sequence ID" value="TDL15323.1"/>
    <property type="molecule type" value="Genomic_DNA"/>
</dbReference>
<evidence type="ECO:0000256" key="4">
    <source>
        <dbReference type="ARBA" id="ARBA00022692"/>
    </source>
</evidence>
<comment type="subcellular location">
    <subcellularLocation>
        <location evidence="1">Membrane</location>
        <topology evidence="1">Multi-pass membrane protein</topology>
    </subcellularLocation>
</comment>
<name>A0A4Y7PIL9_9AGAM</name>
<dbReference type="InterPro" id="IPR000481">
    <property type="entry name" value="GPCR_Pheromne_B_alpha_rcpt"/>
</dbReference>
<evidence type="ECO:0000256" key="6">
    <source>
        <dbReference type="ARBA" id="ARBA00023040"/>
    </source>
</evidence>
<keyword evidence="3" id="KW-0589">Pheromone response</keyword>
<evidence type="ECO:0000256" key="9">
    <source>
        <dbReference type="ARBA" id="ARBA00023224"/>
    </source>
</evidence>
<evidence type="ECO:0000256" key="10">
    <source>
        <dbReference type="SAM" id="Phobius"/>
    </source>
</evidence>
<evidence type="ECO:0000256" key="1">
    <source>
        <dbReference type="ARBA" id="ARBA00004141"/>
    </source>
</evidence>
<dbReference type="GO" id="GO:0004934">
    <property type="term" value="F:mating-type alpha-factor pheromone receptor activity"/>
    <property type="evidence" value="ECO:0007669"/>
    <property type="project" value="InterPro"/>
</dbReference>
<feature type="transmembrane region" description="Helical" evidence="10">
    <location>
        <begin position="270"/>
        <end position="286"/>
    </location>
</feature>
<gene>
    <name evidence="11" type="ORF">BD410DRAFT_778191</name>
</gene>
<dbReference type="PANTHER" id="PTHR28097">
    <property type="entry name" value="PHEROMONE A FACTOR RECEPTOR"/>
    <property type="match status" value="1"/>
</dbReference>
<reference evidence="11 12" key="1">
    <citation type="submission" date="2018-06" db="EMBL/GenBank/DDBJ databases">
        <title>A transcriptomic atlas of mushroom development highlights an independent origin of complex multicellularity.</title>
        <authorList>
            <consortium name="DOE Joint Genome Institute"/>
            <person name="Krizsan K."/>
            <person name="Almasi E."/>
            <person name="Merenyi Z."/>
            <person name="Sahu N."/>
            <person name="Viragh M."/>
            <person name="Koszo T."/>
            <person name="Mondo S."/>
            <person name="Kiss B."/>
            <person name="Balint B."/>
            <person name="Kues U."/>
            <person name="Barry K."/>
            <person name="Hegedus J.C."/>
            <person name="Henrissat B."/>
            <person name="Johnson J."/>
            <person name="Lipzen A."/>
            <person name="Ohm R."/>
            <person name="Nagy I."/>
            <person name="Pangilinan J."/>
            <person name="Yan J."/>
            <person name="Xiong Y."/>
            <person name="Grigoriev I.V."/>
            <person name="Hibbett D.S."/>
            <person name="Nagy L.G."/>
        </authorList>
    </citation>
    <scope>NUCLEOTIDE SEQUENCE [LARGE SCALE GENOMIC DNA]</scope>
    <source>
        <strain evidence="11 12">SZMC22713</strain>
    </source>
</reference>
<dbReference type="GO" id="GO:0000750">
    <property type="term" value="P:pheromone-dependent signal transduction involved in conjugation with cellular fusion"/>
    <property type="evidence" value="ECO:0007669"/>
    <property type="project" value="TreeGrafter"/>
</dbReference>
<dbReference type="GO" id="GO:0005886">
    <property type="term" value="C:plasma membrane"/>
    <property type="evidence" value="ECO:0007669"/>
    <property type="project" value="TreeGrafter"/>
</dbReference>
<keyword evidence="5 10" id="KW-1133">Transmembrane helix</keyword>
<keyword evidence="6" id="KW-0297">G-protein coupled receptor</keyword>
<dbReference type="AlphaFoldDB" id="A0A4Y7PIL9"/>
<evidence type="ECO:0000256" key="3">
    <source>
        <dbReference type="ARBA" id="ARBA00022507"/>
    </source>
</evidence>
<dbReference type="PRINTS" id="PR00899">
    <property type="entry name" value="GPCRSTE3"/>
</dbReference>
<feature type="transmembrane region" description="Helical" evidence="10">
    <location>
        <begin position="37"/>
        <end position="57"/>
    </location>
</feature>
<dbReference type="OrthoDB" id="2874149at2759"/>
<organism evidence="11 12">
    <name type="scientific">Rickenella mellea</name>
    <dbReference type="NCBI Taxonomy" id="50990"/>
    <lineage>
        <taxon>Eukaryota</taxon>
        <taxon>Fungi</taxon>
        <taxon>Dikarya</taxon>
        <taxon>Basidiomycota</taxon>
        <taxon>Agaricomycotina</taxon>
        <taxon>Agaricomycetes</taxon>
        <taxon>Hymenochaetales</taxon>
        <taxon>Rickenellaceae</taxon>
        <taxon>Rickenella</taxon>
    </lineage>
</organism>
<comment type="similarity">
    <text evidence="2">Belongs to the G-protein coupled receptor 4 family.</text>
</comment>
<keyword evidence="7 10" id="KW-0472">Membrane</keyword>
<dbReference type="Pfam" id="PF02076">
    <property type="entry name" value="STE3"/>
    <property type="match status" value="1"/>
</dbReference>
<dbReference type="Proteomes" id="UP000294933">
    <property type="component" value="Unassembled WGS sequence"/>
</dbReference>
<proteinExistence type="inferred from homology"/>
<keyword evidence="8 11" id="KW-0675">Receptor</keyword>
<evidence type="ECO:0000313" key="12">
    <source>
        <dbReference type="Proteomes" id="UP000294933"/>
    </source>
</evidence>
<protein>
    <submittedName>
        <fullName evidence="11">Pheromone receptor</fullName>
    </submittedName>
</protein>
<feature type="transmembrane region" description="Helical" evidence="10">
    <location>
        <begin position="202"/>
        <end position="225"/>
    </location>
</feature>
<evidence type="ECO:0000256" key="7">
    <source>
        <dbReference type="ARBA" id="ARBA00023136"/>
    </source>
</evidence>
<evidence type="ECO:0000256" key="8">
    <source>
        <dbReference type="ARBA" id="ARBA00023170"/>
    </source>
</evidence>
<evidence type="ECO:0000313" key="11">
    <source>
        <dbReference type="EMBL" id="TDL15323.1"/>
    </source>
</evidence>
<keyword evidence="9" id="KW-0807">Transducer</keyword>
<dbReference type="InterPro" id="IPR001499">
    <property type="entry name" value="GPCR_STE3"/>
</dbReference>
<dbReference type="VEuPathDB" id="FungiDB:BD410DRAFT_778191"/>
<evidence type="ECO:0000256" key="5">
    <source>
        <dbReference type="ARBA" id="ARBA00022989"/>
    </source>
</evidence>
<dbReference type="PRINTS" id="PR00901">
    <property type="entry name" value="PHEROMONEBAR"/>
</dbReference>
<feature type="transmembrane region" description="Helical" evidence="10">
    <location>
        <begin position="109"/>
        <end position="133"/>
    </location>
</feature>
<feature type="transmembrane region" description="Helical" evidence="10">
    <location>
        <begin position="161"/>
        <end position="182"/>
    </location>
</feature>
<keyword evidence="4 10" id="KW-0812">Transmembrane</keyword>
<evidence type="ECO:0000256" key="2">
    <source>
        <dbReference type="ARBA" id="ARBA00011085"/>
    </source>
</evidence>
<sequence length="320" mass="36669">MDPTYPLYPIFAFVCFILVLIPLPWHLQAWNTGTCMYMIWTGVVCLIQFANSIIWHGNTINKAPIYCDISTRIVLGAGVALPACSRCIQRCLYRITSSKTVTSTKEQKLRIIVIDLCICLGFPLLTMALTYIVQGHRFSIFEDIGCTPAIYNIWPAYPIYFMWPLICGLISSVYCVLILKSFSTRRSRFDSFYSSGHSSQRYVRLMLLSVTDVVFTIAFSTWVIFSNANETKPYISWADTHSDFGVVRTFPSMIWRSVHELRVDVEFDRWNIIMCALVFIAFFTFAEETRGKYKSVLAKRANLRGTTSKSAFSNNSSRYD</sequence>
<dbReference type="CDD" id="cd14966">
    <property type="entry name" value="7tmD_STE3"/>
    <property type="match status" value="1"/>
</dbReference>
<keyword evidence="12" id="KW-1185">Reference proteome</keyword>
<feature type="transmembrane region" description="Helical" evidence="10">
    <location>
        <begin position="6"/>
        <end position="25"/>
    </location>
</feature>